<dbReference type="Proteomes" id="UP001152797">
    <property type="component" value="Unassembled WGS sequence"/>
</dbReference>
<evidence type="ECO:0000256" key="2">
    <source>
        <dbReference type="SAM" id="MobiDB-lite"/>
    </source>
</evidence>
<evidence type="ECO:0000313" key="6">
    <source>
        <dbReference type="Proteomes" id="UP001152797"/>
    </source>
</evidence>
<dbReference type="EMBL" id="CAMXCT010006630">
    <property type="protein sequence ID" value="CAI4017325.1"/>
    <property type="molecule type" value="Genomic_DNA"/>
</dbReference>
<keyword evidence="1" id="KW-0175">Coiled coil</keyword>
<feature type="coiled-coil region" evidence="1">
    <location>
        <begin position="1035"/>
        <end position="1073"/>
    </location>
</feature>
<protein>
    <submittedName>
        <fullName evidence="5">Sodium/hydrogen exchanger 8</fullName>
    </submittedName>
</protein>
<evidence type="ECO:0000256" key="1">
    <source>
        <dbReference type="SAM" id="Coils"/>
    </source>
</evidence>
<feature type="region of interest" description="Disordered" evidence="2">
    <location>
        <begin position="1115"/>
        <end position="1135"/>
    </location>
</feature>
<comment type="caution">
    <text evidence="3">The sequence shown here is derived from an EMBL/GenBank/DDBJ whole genome shotgun (WGS) entry which is preliminary data.</text>
</comment>
<keyword evidence="6" id="KW-1185">Reference proteome</keyword>
<organism evidence="3">
    <name type="scientific">Cladocopium goreaui</name>
    <dbReference type="NCBI Taxonomy" id="2562237"/>
    <lineage>
        <taxon>Eukaryota</taxon>
        <taxon>Sar</taxon>
        <taxon>Alveolata</taxon>
        <taxon>Dinophyceae</taxon>
        <taxon>Suessiales</taxon>
        <taxon>Symbiodiniaceae</taxon>
        <taxon>Cladocopium</taxon>
    </lineage>
</organism>
<dbReference type="AlphaFoldDB" id="A0A9P1DX97"/>
<sequence>MKPNIQAWPRKHASTFPNPQLHLPESLRHQTIVTAQMEEVASSLEYAKHKTKGTPAQILQAKIFQPTEHLPTFMARYGTQHLLEKSLLKEKGYFGHFVHDSAAPKGFRLWHPSEVVLAHGLADVMHIPNDFILANKIVGNMIAVQHALYLLTNTLPSLNGSQVNMMELFDKFRLHQFGSETSHLFPVTDGHMLIKRNMLLLNDFCDAAQQILTWKHEIPMHAVWTPKHGLIEMERIHQLTMPRPSAPPPSSQLTDAEVDIEDTLPDTLIWQPLIRGEVQMEDTQHMFWYSADLPGHVIAKVWDHAFEVNFQGVDQATTAILKPTTSFQERDHPTERCCAVLLIEQELNLISVEPKVALLKQHQISSVASTLYDQFGQIAVFQTASFDAVLTDRPLLHQKTRIDLVYLIAAFRQVQICIFERTVDHAVCFSFQGPEQSQQAVIEFWNTTCAEESCSLLGRRSEIANDTLSFAPCSHDGIAPPTAFKLALAICAARTLLDQLRCEEPDAPEVLLKWDSRPLWRGALHPSHDIRTIAMILCHALFPISKGKVYRIVSKGKQQAPETTMECLRSTNQQPAPIVLFAVMEMHGGGAKQQQKAIQQNALATAFLEQGHPLDWTAKTVDSIVDKVSLHRLQSITSQPKKSTRIQSLMQLCEELKIQIPEPPKPQSRAKKKEELPIQLGEFTLVNAFFMNEDGSPATQIQGIRPQATGAAPILKENQKLSSDELAILVVGHQYPENVPSDELTAITIYKEDWPDHTWMEAVHSTSAFIRKVLQTDQLDKSLQAIWGRSLRNGRSPASPNEAISIQVHATIDSASFGKLLQKSGFNKLYLTPKQQTGRPTSEYRIIWLHGECSVPKAIAISAQTSGCAGLVKGKNGALGLRYPQPAFDAAWQVINPKIAPPTDFQGDQLFKIENLPFGTSHQMLSAWAEANQWTCKPFRALGPTSWLVKAADAPPAGLLMFNTSPLLIRLIQSRDAKKTRLVLGPRQNPTYQSGPEADPWAQADPWSNWKPARPALQATAPVARNLEGPIEAKFDSQEQKISAIRTELDELAQKHEKHAKAVQEEFAIAKQREAEEFSKVHYGMKKIQSDLDNNLANTMKQHSQAMEQQFRDLKALFQQSQKRSKPDAGDDPME</sequence>
<gene>
    <name evidence="3" type="ORF">C1SCF055_LOCUS41978</name>
</gene>
<proteinExistence type="predicted"/>
<evidence type="ECO:0000313" key="5">
    <source>
        <dbReference type="EMBL" id="CAL4804637.1"/>
    </source>
</evidence>
<reference evidence="4" key="2">
    <citation type="submission" date="2024-04" db="EMBL/GenBank/DDBJ databases">
        <authorList>
            <person name="Chen Y."/>
            <person name="Shah S."/>
            <person name="Dougan E. K."/>
            <person name="Thang M."/>
            <person name="Chan C."/>
        </authorList>
    </citation>
    <scope>NUCLEOTIDE SEQUENCE [LARGE SCALE GENOMIC DNA]</scope>
</reference>
<accession>A0A9P1DX97</accession>
<name>A0A9P1DX97_9DINO</name>
<evidence type="ECO:0000313" key="3">
    <source>
        <dbReference type="EMBL" id="CAI4017325.1"/>
    </source>
</evidence>
<evidence type="ECO:0000313" key="4">
    <source>
        <dbReference type="EMBL" id="CAL1170700.1"/>
    </source>
</evidence>
<dbReference type="EMBL" id="CAMXCT030006630">
    <property type="protein sequence ID" value="CAL4804637.1"/>
    <property type="molecule type" value="Genomic_DNA"/>
</dbReference>
<dbReference type="EMBL" id="CAMXCT020006630">
    <property type="protein sequence ID" value="CAL1170700.1"/>
    <property type="molecule type" value="Genomic_DNA"/>
</dbReference>
<feature type="region of interest" description="Disordered" evidence="2">
    <location>
        <begin position="1"/>
        <end position="21"/>
    </location>
</feature>
<reference evidence="3" key="1">
    <citation type="submission" date="2022-10" db="EMBL/GenBank/DDBJ databases">
        <authorList>
            <person name="Chen Y."/>
            <person name="Dougan E. K."/>
            <person name="Chan C."/>
            <person name="Rhodes N."/>
            <person name="Thang M."/>
        </authorList>
    </citation>
    <scope>NUCLEOTIDE SEQUENCE</scope>
</reference>